<sequence length="149" mass="16355">MRALKGFGWSAGLLLATAVVQGEQRNYMDEFHQALSECSLRYPANVVSPNADYELERESCYNRQVRTALLNLPPDSPERFSAALLVAPEYAESTFKTALTLGIDPYYATSRATATLPEKDNMFARVAIAYGADPSKTLTATAAGKQQIR</sequence>
<gene>
    <name evidence="1" type="ORF">EV696_103277</name>
</gene>
<evidence type="ECO:0000313" key="2">
    <source>
        <dbReference type="Proteomes" id="UP000295375"/>
    </source>
</evidence>
<accession>A0A4R6UVN5</accession>
<organism evidence="1 2">
    <name type="scientific">Permianibacter aggregans</name>
    <dbReference type="NCBI Taxonomy" id="1510150"/>
    <lineage>
        <taxon>Bacteria</taxon>
        <taxon>Pseudomonadati</taxon>
        <taxon>Pseudomonadota</taxon>
        <taxon>Gammaproteobacteria</taxon>
        <taxon>Pseudomonadales</taxon>
        <taxon>Pseudomonadaceae</taxon>
        <taxon>Permianibacter</taxon>
    </lineage>
</organism>
<dbReference type="RefSeq" id="WP_133588625.1">
    <property type="nucleotide sequence ID" value="NZ_CP037953.1"/>
</dbReference>
<reference evidence="1 2" key="1">
    <citation type="submission" date="2019-03" db="EMBL/GenBank/DDBJ databases">
        <title>Genomic Encyclopedia of Type Strains, Phase IV (KMG-IV): sequencing the most valuable type-strain genomes for metagenomic binning, comparative biology and taxonomic classification.</title>
        <authorList>
            <person name="Goeker M."/>
        </authorList>
    </citation>
    <scope>NUCLEOTIDE SEQUENCE [LARGE SCALE GENOMIC DNA]</scope>
    <source>
        <strain evidence="1 2">DSM 103792</strain>
    </source>
</reference>
<dbReference type="EMBL" id="SNYM01000003">
    <property type="protein sequence ID" value="TDQ49903.1"/>
    <property type="molecule type" value="Genomic_DNA"/>
</dbReference>
<comment type="caution">
    <text evidence="1">The sequence shown here is derived from an EMBL/GenBank/DDBJ whole genome shotgun (WGS) entry which is preliminary data.</text>
</comment>
<evidence type="ECO:0000313" key="1">
    <source>
        <dbReference type="EMBL" id="TDQ49903.1"/>
    </source>
</evidence>
<keyword evidence="2" id="KW-1185">Reference proteome</keyword>
<name>A0A4R6UVN5_9GAMM</name>
<dbReference type="AlphaFoldDB" id="A0A4R6UVN5"/>
<proteinExistence type="predicted"/>
<dbReference type="Proteomes" id="UP000295375">
    <property type="component" value="Unassembled WGS sequence"/>
</dbReference>
<protein>
    <submittedName>
        <fullName evidence="1">Uncharacterized protein</fullName>
    </submittedName>
</protein>